<organism evidence="1 2">
    <name type="scientific">Apibacter mensalis</name>
    <dbReference type="NCBI Taxonomy" id="1586267"/>
    <lineage>
        <taxon>Bacteria</taxon>
        <taxon>Pseudomonadati</taxon>
        <taxon>Bacteroidota</taxon>
        <taxon>Flavobacteriia</taxon>
        <taxon>Flavobacteriales</taxon>
        <taxon>Weeksellaceae</taxon>
        <taxon>Apibacter</taxon>
    </lineage>
</organism>
<gene>
    <name evidence="1" type="ORF">Ga0061079_10734</name>
</gene>
<keyword evidence="2" id="KW-1185">Reference proteome</keyword>
<name>A0A0X3APZ3_9FLAO</name>
<evidence type="ECO:0000313" key="2">
    <source>
        <dbReference type="Proteomes" id="UP000182761"/>
    </source>
</evidence>
<dbReference type="AlphaFoldDB" id="A0A0X3APZ3"/>
<evidence type="ECO:0000313" key="1">
    <source>
        <dbReference type="EMBL" id="CVK16432.1"/>
    </source>
</evidence>
<protein>
    <submittedName>
        <fullName evidence="1">Uncharacterized protein</fullName>
    </submittedName>
</protein>
<sequence>MGKGIFRRMSIGSAYNYYHYDKNLSYKKYSGHLNILFKKRPRSEINKTIGISLFYQ</sequence>
<proteinExistence type="predicted"/>
<reference evidence="1 2" key="1">
    <citation type="submission" date="2016-01" db="EMBL/GenBank/DDBJ databases">
        <authorList>
            <person name="McClelland M."/>
            <person name="Jain A."/>
            <person name="Saraogi P."/>
            <person name="Mendelson R."/>
            <person name="Westerman R."/>
            <person name="SanMiguel P."/>
            <person name="Csonka L."/>
        </authorList>
    </citation>
    <scope>NUCLEOTIDE SEQUENCE [LARGE SCALE GENOMIC DNA]</scope>
    <source>
        <strain evidence="1 2">R-53146</strain>
    </source>
</reference>
<dbReference type="Proteomes" id="UP000182761">
    <property type="component" value="Unassembled WGS sequence"/>
</dbReference>
<accession>A0A0X3APZ3</accession>
<dbReference type="EMBL" id="FCOR01000007">
    <property type="protein sequence ID" value="CVK16432.1"/>
    <property type="molecule type" value="Genomic_DNA"/>
</dbReference>